<dbReference type="EMBL" id="JBBAXC010000004">
    <property type="protein sequence ID" value="MEI5906588.1"/>
    <property type="molecule type" value="Genomic_DNA"/>
</dbReference>
<feature type="domain" description="Periplasmic copper-binding protein NosD beta helix" evidence="2">
    <location>
        <begin position="80"/>
        <end position="237"/>
    </location>
</feature>
<keyword evidence="1" id="KW-0472">Membrane</keyword>
<comment type="caution">
    <text evidence="3">The sequence shown here is derived from an EMBL/GenBank/DDBJ whole genome shotgun (WGS) entry which is preliminary data.</text>
</comment>
<keyword evidence="4" id="KW-1185">Reference proteome</keyword>
<name>A0ABU8HB98_9BACI</name>
<dbReference type="InterPro" id="IPR007742">
    <property type="entry name" value="NosD_dom"/>
</dbReference>
<sequence length="314" mass="34434">MGVSKRNNFLLVLIVFVTLLILVTLTLIGMMIINEKTIVVPDEVENINDAVGMADPGDIILVKDKGAPYEENVTISTKAIKLIGVGKDQPTLDGANVLGDGIIIENTTGVRVNNFKIQNYAIGVRLDSSDKNIIKENIINDNSLEGIFLNSSDKNRIDGNTVNDNMRHGYISSDSNSNIIVGNYIRGNILDEGIHVIRSFRSIIKKNTVNSNGSVGIEIDSSNFNKVIRNDVNNNTVNGIFINESNFSRVNRNFVNMNTENGILLDANSKINNIFFNQAFNNGDGNVSFDILDEDDNHFKGNKCGTSDPLGLCH</sequence>
<dbReference type="NCBIfam" id="TIGR03804">
    <property type="entry name" value="para_beta_helix"/>
    <property type="match status" value="2"/>
</dbReference>
<gene>
    <name evidence="3" type="ORF">WAK64_05900</name>
</gene>
<dbReference type="Pfam" id="PF05048">
    <property type="entry name" value="NosD"/>
    <property type="match status" value="1"/>
</dbReference>
<reference evidence="3 4" key="1">
    <citation type="journal article" date="2018" name="J. Microbiol.">
        <title>Bacillus spongiae sp. nov., isolated from sponge of Jeju Island.</title>
        <authorList>
            <person name="Lee G.E."/>
            <person name="Im W.T."/>
            <person name="Park J.S."/>
        </authorList>
    </citation>
    <scope>NUCLEOTIDE SEQUENCE [LARGE SCALE GENOMIC DNA]</scope>
    <source>
        <strain evidence="3 4">135PIL107-10</strain>
    </source>
</reference>
<proteinExistence type="predicted"/>
<organism evidence="3 4">
    <name type="scientific">Bacillus spongiae</name>
    <dbReference type="NCBI Taxonomy" id="2683610"/>
    <lineage>
        <taxon>Bacteria</taxon>
        <taxon>Bacillati</taxon>
        <taxon>Bacillota</taxon>
        <taxon>Bacilli</taxon>
        <taxon>Bacillales</taxon>
        <taxon>Bacillaceae</taxon>
        <taxon>Bacillus</taxon>
    </lineage>
</organism>
<evidence type="ECO:0000259" key="2">
    <source>
        <dbReference type="Pfam" id="PF05048"/>
    </source>
</evidence>
<keyword evidence="1" id="KW-0812">Transmembrane</keyword>
<dbReference type="InterPro" id="IPR012334">
    <property type="entry name" value="Pectin_lyas_fold"/>
</dbReference>
<dbReference type="SMART" id="SM00710">
    <property type="entry name" value="PbH1"/>
    <property type="match status" value="6"/>
</dbReference>
<evidence type="ECO:0000256" key="1">
    <source>
        <dbReference type="SAM" id="Phobius"/>
    </source>
</evidence>
<dbReference type="InterPro" id="IPR011050">
    <property type="entry name" value="Pectin_lyase_fold/virulence"/>
</dbReference>
<protein>
    <submittedName>
        <fullName evidence="3">Right-handed parallel beta-helix repeat-containing protein</fullName>
    </submittedName>
</protein>
<evidence type="ECO:0000313" key="3">
    <source>
        <dbReference type="EMBL" id="MEI5906588.1"/>
    </source>
</evidence>
<dbReference type="Proteomes" id="UP001312865">
    <property type="component" value="Unassembled WGS sequence"/>
</dbReference>
<dbReference type="RefSeq" id="WP_336586026.1">
    <property type="nucleotide sequence ID" value="NZ_JBBAXC010000004.1"/>
</dbReference>
<feature type="transmembrane region" description="Helical" evidence="1">
    <location>
        <begin position="9"/>
        <end position="33"/>
    </location>
</feature>
<dbReference type="InterPro" id="IPR006626">
    <property type="entry name" value="PbH1"/>
</dbReference>
<accession>A0ABU8HB98</accession>
<keyword evidence="1" id="KW-1133">Transmembrane helix</keyword>
<dbReference type="SUPFAM" id="SSF51126">
    <property type="entry name" value="Pectin lyase-like"/>
    <property type="match status" value="1"/>
</dbReference>
<dbReference type="Gene3D" id="2.160.20.10">
    <property type="entry name" value="Single-stranded right-handed beta-helix, Pectin lyase-like"/>
    <property type="match status" value="2"/>
</dbReference>
<dbReference type="InterPro" id="IPR022441">
    <property type="entry name" value="Para_beta_helix_rpt-2"/>
</dbReference>
<evidence type="ECO:0000313" key="4">
    <source>
        <dbReference type="Proteomes" id="UP001312865"/>
    </source>
</evidence>